<sequence>IVIIIFLLLISTSASIDNTTCGETKDCLFSPPGCTPSTCAYFLSLTSEDEWTIFEVSTTNVSRKTNYLAVGMSDDDAMGEEPVTFCFFPESGAPSVNVGYNNGKSNTVADDSLKPLLTKNVELLHAEKTDNTLICSFRQRIQPSEEHEMLPDLSKKYTVLMARGAAKSPTHLGIHGLTPNLADFPFISPSSINLTHFYSSAPSTTLPSMEAESTTDASTSSSSPSPSSTAPSGLFDFSKESRLFMIRIHGILMIIPWLFLIPSAIFSARYLRNEWRLYSPGGIKIWFHIHRSLNWISLLFLVVATLLVLMAKDFLWKGPWPGKPKGKQASPGSIHSLLGAVSLVCTLLQIAFALVRPSPDSKIRPYFNGIHRVVGLVSLIFAIPTTLIASFYFLKYWNDQSTAFLLTIASTLLIGLAFILFEVVRRYKQKRELEEIEMDGGKTAIRVESQLENILTKLVFILFCLSSCALIALIVLNLIA</sequence>
<comment type="subcellular location">
    <subcellularLocation>
        <location evidence="1">Membrane</location>
    </subcellularLocation>
</comment>
<dbReference type="InterPro" id="IPR006593">
    <property type="entry name" value="Cyt_b561/ferric_Rdtase_TM"/>
</dbReference>
<dbReference type="GO" id="GO:0016020">
    <property type="term" value="C:membrane"/>
    <property type="evidence" value="ECO:0007669"/>
    <property type="project" value="UniProtKB-SubCell"/>
</dbReference>
<dbReference type="SMART" id="SM00665">
    <property type="entry name" value="B561"/>
    <property type="match status" value="1"/>
</dbReference>
<dbReference type="EMBL" id="BTSY01000003">
    <property type="protein sequence ID" value="GMT20528.1"/>
    <property type="molecule type" value="Genomic_DNA"/>
</dbReference>
<evidence type="ECO:0000259" key="11">
    <source>
        <dbReference type="PROSITE" id="PS50836"/>
    </source>
</evidence>
<evidence type="ECO:0000256" key="5">
    <source>
        <dbReference type="ARBA" id="ARBA00022982"/>
    </source>
</evidence>
<feature type="transmembrane region" description="Helical" evidence="9">
    <location>
        <begin position="376"/>
        <end position="397"/>
    </location>
</feature>
<dbReference type="InterPro" id="IPR005018">
    <property type="entry name" value="DOMON_domain"/>
</dbReference>
<dbReference type="CDD" id="cd09628">
    <property type="entry name" value="DOMON_SDR_2_like"/>
    <property type="match status" value="1"/>
</dbReference>
<evidence type="ECO:0000313" key="13">
    <source>
        <dbReference type="EMBL" id="GMT20528.1"/>
    </source>
</evidence>
<keyword evidence="5" id="KW-0249">Electron transport</keyword>
<reference evidence="13" key="1">
    <citation type="submission" date="2023-10" db="EMBL/GenBank/DDBJ databases">
        <title>Genome assembly of Pristionchus species.</title>
        <authorList>
            <person name="Yoshida K."/>
            <person name="Sommer R.J."/>
        </authorList>
    </citation>
    <scope>NUCLEOTIDE SEQUENCE</scope>
    <source>
        <strain evidence="13">RS5133</strain>
    </source>
</reference>
<keyword evidence="6 9" id="KW-1133">Transmembrane helix</keyword>
<organism evidence="13 14">
    <name type="scientific">Pristionchus fissidentatus</name>
    <dbReference type="NCBI Taxonomy" id="1538716"/>
    <lineage>
        <taxon>Eukaryota</taxon>
        <taxon>Metazoa</taxon>
        <taxon>Ecdysozoa</taxon>
        <taxon>Nematoda</taxon>
        <taxon>Chromadorea</taxon>
        <taxon>Rhabditida</taxon>
        <taxon>Rhabditina</taxon>
        <taxon>Diplogasteromorpha</taxon>
        <taxon>Diplogasteroidea</taxon>
        <taxon>Neodiplogasteridae</taxon>
        <taxon>Pristionchus</taxon>
    </lineage>
</organism>
<dbReference type="PANTHER" id="PTHR23130">
    <property type="entry name" value="CYTOCHROME B561 AND DOMON DOMAIN-CONTAINING PROTEIN"/>
    <property type="match status" value="1"/>
</dbReference>
<accession>A0AAV5VQD5</accession>
<keyword evidence="7 9" id="KW-0472">Membrane</keyword>
<protein>
    <recommendedName>
        <fullName evidence="15">Cytochrome b561 domain-containing protein</fullName>
    </recommendedName>
</protein>
<keyword evidence="4 10" id="KW-0732">Signal</keyword>
<name>A0AAV5VQD5_9BILA</name>
<evidence type="ECO:0000256" key="2">
    <source>
        <dbReference type="ARBA" id="ARBA00022448"/>
    </source>
</evidence>
<evidence type="ECO:0000256" key="8">
    <source>
        <dbReference type="SAM" id="MobiDB-lite"/>
    </source>
</evidence>
<evidence type="ECO:0000259" key="12">
    <source>
        <dbReference type="PROSITE" id="PS50939"/>
    </source>
</evidence>
<evidence type="ECO:0000256" key="10">
    <source>
        <dbReference type="SAM" id="SignalP"/>
    </source>
</evidence>
<comment type="caution">
    <text evidence="13">The sequence shown here is derived from an EMBL/GenBank/DDBJ whole genome shotgun (WGS) entry which is preliminary data.</text>
</comment>
<feature type="compositionally biased region" description="Low complexity" evidence="8">
    <location>
        <begin position="214"/>
        <end position="232"/>
    </location>
</feature>
<feature type="domain" description="Cytochrome b561" evidence="12">
    <location>
        <begin position="211"/>
        <end position="430"/>
    </location>
</feature>
<proteinExistence type="predicted"/>
<evidence type="ECO:0000313" key="14">
    <source>
        <dbReference type="Proteomes" id="UP001432322"/>
    </source>
</evidence>
<dbReference type="PROSITE" id="PS50836">
    <property type="entry name" value="DOMON"/>
    <property type="match status" value="1"/>
</dbReference>
<evidence type="ECO:0000256" key="7">
    <source>
        <dbReference type="ARBA" id="ARBA00023136"/>
    </source>
</evidence>
<feature type="signal peptide" evidence="10">
    <location>
        <begin position="1"/>
        <end position="15"/>
    </location>
</feature>
<dbReference type="Pfam" id="PF03188">
    <property type="entry name" value="Cytochrom_B561"/>
    <property type="match status" value="1"/>
</dbReference>
<feature type="chain" id="PRO_5043338534" description="Cytochrome b561 domain-containing protein" evidence="10">
    <location>
        <begin position="16"/>
        <end position="480"/>
    </location>
</feature>
<dbReference type="CDD" id="cd08760">
    <property type="entry name" value="Cyt_b561_FRRS1_like"/>
    <property type="match status" value="1"/>
</dbReference>
<feature type="transmembrane region" description="Helical" evidence="9">
    <location>
        <begin position="248"/>
        <end position="271"/>
    </location>
</feature>
<evidence type="ECO:0000256" key="3">
    <source>
        <dbReference type="ARBA" id="ARBA00022692"/>
    </source>
</evidence>
<keyword evidence="3 9" id="KW-0812">Transmembrane</keyword>
<evidence type="ECO:0000256" key="4">
    <source>
        <dbReference type="ARBA" id="ARBA00022729"/>
    </source>
</evidence>
<feature type="domain" description="DOMON" evidence="11">
    <location>
        <begin position="39"/>
        <end position="164"/>
    </location>
</feature>
<dbReference type="Proteomes" id="UP001432322">
    <property type="component" value="Unassembled WGS sequence"/>
</dbReference>
<keyword evidence="14" id="KW-1185">Reference proteome</keyword>
<evidence type="ECO:0000256" key="9">
    <source>
        <dbReference type="SAM" id="Phobius"/>
    </source>
</evidence>
<feature type="non-terminal residue" evidence="13">
    <location>
        <position position="1"/>
    </location>
</feature>
<keyword evidence="2" id="KW-0813">Transport</keyword>
<dbReference type="Pfam" id="PF03351">
    <property type="entry name" value="DOMON"/>
    <property type="match status" value="1"/>
</dbReference>
<dbReference type="PANTHER" id="PTHR23130:SF171">
    <property type="entry name" value="OS01G0895300 PROTEIN"/>
    <property type="match status" value="1"/>
</dbReference>
<dbReference type="PROSITE" id="PS50939">
    <property type="entry name" value="CYTOCHROME_B561"/>
    <property type="match status" value="1"/>
</dbReference>
<evidence type="ECO:0000256" key="6">
    <source>
        <dbReference type="ARBA" id="ARBA00022989"/>
    </source>
</evidence>
<dbReference type="AlphaFoldDB" id="A0AAV5VQD5"/>
<feature type="transmembrane region" description="Helical" evidence="9">
    <location>
        <begin position="332"/>
        <end position="355"/>
    </location>
</feature>
<dbReference type="Gene3D" id="1.20.120.1770">
    <property type="match status" value="1"/>
</dbReference>
<feature type="region of interest" description="Disordered" evidence="8">
    <location>
        <begin position="207"/>
        <end position="232"/>
    </location>
</feature>
<feature type="transmembrane region" description="Helical" evidence="9">
    <location>
        <begin position="292"/>
        <end position="312"/>
    </location>
</feature>
<gene>
    <name evidence="13" type="ORF">PFISCL1PPCAC_11825</name>
</gene>
<feature type="transmembrane region" description="Helical" evidence="9">
    <location>
        <begin position="458"/>
        <end position="479"/>
    </location>
</feature>
<evidence type="ECO:0008006" key="15">
    <source>
        <dbReference type="Google" id="ProtNLM"/>
    </source>
</evidence>
<evidence type="ECO:0000256" key="1">
    <source>
        <dbReference type="ARBA" id="ARBA00004370"/>
    </source>
</evidence>
<feature type="transmembrane region" description="Helical" evidence="9">
    <location>
        <begin position="403"/>
        <end position="424"/>
    </location>
</feature>